<comment type="caution">
    <text evidence="2">The sequence shown here is derived from an EMBL/GenBank/DDBJ whole genome shotgun (WGS) entry which is preliminary data.</text>
</comment>
<evidence type="ECO:0000313" key="2">
    <source>
        <dbReference type="EMBL" id="GBP24449.1"/>
    </source>
</evidence>
<sequence>MLSQPEARTPRAAATSQREATAASAACGGSSRGAAACGPDRASVLPRGSPSGATSRFDIRRPPPAGYCSPEGSRCVTSRTDY</sequence>
<reference evidence="2 3" key="1">
    <citation type="journal article" date="2019" name="Commun. Biol.">
        <title>The bagworm genome reveals a unique fibroin gene that provides high tensile strength.</title>
        <authorList>
            <person name="Kono N."/>
            <person name="Nakamura H."/>
            <person name="Ohtoshi R."/>
            <person name="Tomita M."/>
            <person name="Numata K."/>
            <person name="Arakawa K."/>
        </authorList>
    </citation>
    <scope>NUCLEOTIDE SEQUENCE [LARGE SCALE GENOMIC DNA]</scope>
</reference>
<name>A0A4C1UDM6_EUMVA</name>
<accession>A0A4C1UDM6</accession>
<dbReference type="EMBL" id="BGZK01000162">
    <property type="protein sequence ID" value="GBP24449.1"/>
    <property type="molecule type" value="Genomic_DNA"/>
</dbReference>
<feature type="compositionally biased region" description="Low complexity" evidence="1">
    <location>
        <begin position="11"/>
        <end position="38"/>
    </location>
</feature>
<feature type="region of interest" description="Disordered" evidence="1">
    <location>
        <begin position="1"/>
        <end position="82"/>
    </location>
</feature>
<dbReference type="AlphaFoldDB" id="A0A4C1UDM6"/>
<protein>
    <submittedName>
        <fullName evidence="2">Uncharacterized protein</fullName>
    </submittedName>
</protein>
<organism evidence="2 3">
    <name type="scientific">Eumeta variegata</name>
    <name type="common">Bagworm moth</name>
    <name type="synonym">Eumeta japonica</name>
    <dbReference type="NCBI Taxonomy" id="151549"/>
    <lineage>
        <taxon>Eukaryota</taxon>
        <taxon>Metazoa</taxon>
        <taxon>Ecdysozoa</taxon>
        <taxon>Arthropoda</taxon>
        <taxon>Hexapoda</taxon>
        <taxon>Insecta</taxon>
        <taxon>Pterygota</taxon>
        <taxon>Neoptera</taxon>
        <taxon>Endopterygota</taxon>
        <taxon>Lepidoptera</taxon>
        <taxon>Glossata</taxon>
        <taxon>Ditrysia</taxon>
        <taxon>Tineoidea</taxon>
        <taxon>Psychidae</taxon>
        <taxon>Oiketicinae</taxon>
        <taxon>Eumeta</taxon>
    </lineage>
</organism>
<dbReference type="Proteomes" id="UP000299102">
    <property type="component" value="Unassembled WGS sequence"/>
</dbReference>
<proteinExistence type="predicted"/>
<keyword evidence="3" id="KW-1185">Reference proteome</keyword>
<evidence type="ECO:0000313" key="3">
    <source>
        <dbReference type="Proteomes" id="UP000299102"/>
    </source>
</evidence>
<gene>
    <name evidence="2" type="ORF">EVAR_20773_1</name>
</gene>
<evidence type="ECO:0000256" key="1">
    <source>
        <dbReference type="SAM" id="MobiDB-lite"/>
    </source>
</evidence>